<keyword evidence="8" id="KW-1185">Reference proteome</keyword>
<gene>
    <name evidence="7" type="ORF">FOF46_23025</name>
</gene>
<dbReference type="NCBIfam" id="TIGR02167">
    <property type="entry name" value="Liste_lipo_26"/>
    <property type="match status" value="6"/>
</dbReference>
<dbReference type="GO" id="GO:0016020">
    <property type="term" value="C:membrane"/>
    <property type="evidence" value="ECO:0007669"/>
    <property type="project" value="InterPro"/>
</dbReference>
<dbReference type="Pfam" id="PF24346">
    <property type="entry name" value="DUF7507"/>
    <property type="match status" value="1"/>
</dbReference>
<reference evidence="7 8" key="1">
    <citation type="submission" date="2019-07" db="EMBL/GenBank/DDBJ databases">
        <title>The draft genome sequence of Aquimarina algiphila M91.</title>
        <authorList>
            <person name="Meng X."/>
        </authorList>
    </citation>
    <scope>NUCLEOTIDE SEQUENCE [LARGE SCALE GENOMIC DNA]</scope>
    <source>
        <strain evidence="7 8">M91</strain>
    </source>
</reference>
<dbReference type="GO" id="GO:0007154">
    <property type="term" value="P:cell communication"/>
    <property type="evidence" value="ECO:0007669"/>
    <property type="project" value="InterPro"/>
</dbReference>
<dbReference type="InterPro" id="IPR026341">
    <property type="entry name" value="T9SS_type_B"/>
</dbReference>
<keyword evidence="2" id="KW-0677">Repeat</keyword>
<feature type="region of interest" description="Disordered" evidence="5">
    <location>
        <begin position="1763"/>
        <end position="1789"/>
    </location>
</feature>
<dbReference type="Pfam" id="PF13585">
    <property type="entry name" value="CHU_C"/>
    <property type="match status" value="1"/>
</dbReference>
<dbReference type="Pfam" id="PF03382">
    <property type="entry name" value="DUF285"/>
    <property type="match status" value="4"/>
</dbReference>
<evidence type="ECO:0000256" key="3">
    <source>
        <dbReference type="ARBA" id="ARBA00022837"/>
    </source>
</evidence>
<dbReference type="RefSeq" id="WP_143918081.1">
    <property type="nucleotide sequence ID" value="NZ_CANMIK010000069.1"/>
</dbReference>
<evidence type="ECO:0000256" key="1">
    <source>
        <dbReference type="ARBA" id="ARBA00022729"/>
    </source>
</evidence>
<dbReference type="Pfam" id="PF03160">
    <property type="entry name" value="Calx-beta"/>
    <property type="match status" value="7"/>
</dbReference>
<name>A0A554VEA5_9FLAO</name>
<dbReference type="InterPro" id="IPR000601">
    <property type="entry name" value="PKD_dom"/>
</dbReference>
<keyword evidence="1" id="KW-0732">Signal</keyword>
<dbReference type="Proteomes" id="UP000318833">
    <property type="component" value="Unassembled WGS sequence"/>
</dbReference>
<dbReference type="NCBIfam" id="TIGR04131">
    <property type="entry name" value="Bac_Flav_CTERM"/>
    <property type="match status" value="1"/>
</dbReference>
<dbReference type="OrthoDB" id="9813840at2"/>
<feature type="domain" description="PKD" evidence="6">
    <location>
        <begin position="49"/>
        <end position="112"/>
    </location>
</feature>
<dbReference type="PROSITE" id="PS50093">
    <property type="entry name" value="PKD"/>
    <property type="match status" value="2"/>
</dbReference>
<protein>
    <submittedName>
        <fullName evidence="7">BspA family leucine-rich repeat surface protein</fullName>
    </submittedName>
</protein>
<comment type="caution">
    <text evidence="7">The sequence shown here is derived from an EMBL/GenBank/DDBJ whole genome shotgun (WGS) entry which is preliminary data.</text>
</comment>
<dbReference type="InterPro" id="IPR005046">
    <property type="entry name" value="DUF285"/>
</dbReference>
<dbReference type="InterPro" id="IPR055354">
    <property type="entry name" value="DUF7507"/>
</dbReference>
<evidence type="ECO:0000313" key="7">
    <source>
        <dbReference type="EMBL" id="TSE05342.1"/>
    </source>
</evidence>
<feature type="domain" description="PKD" evidence="6">
    <location>
        <begin position="485"/>
        <end position="550"/>
    </location>
</feature>
<dbReference type="EMBL" id="VLNR01000062">
    <property type="protein sequence ID" value="TSE05342.1"/>
    <property type="molecule type" value="Genomic_DNA"/>
</dbReference>
<evidence type="ECO:0000256" key="2">
    <source>
        <dbReference type="ARBA" id="ARBA00022737"/>
    </source>
</evidence>
<dbReference type="InterPro" id="IPR038081">
    <property type="entry name" value="CalX-like_sf"/>
</dbReference>
<dbReference type="Gene3D" id="2.60.40.2030">
    <property type="match status" value="7"/>
</dbReference>
<keyword evidence="3" id="KW-0106">Calcium</keyword>
<evidence type="ECO:0000313" key="8">
    <source>
        <dbReference type="Proteomes" id="UP000318833"/>
    </source>
</evidence>
<dbReference type="SMART" id="SM00237">
    <property type="entry name" value="Calx_beta"/>
    <property type="match status" value="6"/>
</dbReference>
<dbReference type="InterPro" id="IPR035986">
    <property type="entry name" value="PKD_dom_sf"/>
</dbReference>
<dbReference type="GO" id="GO:0030001">
    <property type="term" value="P:metal ion transport"/>
    <property type="evidence" value="ECO:0007669"/>
    <property type="project" value="TreeGrafter"/>
</dbReference>
<accession>A0A554VEA5</accession>
<dbReference type="PANTHER" id="PTHR11878">
    <property type="entry name" value="SODIUM/CALCIUM EXCHANGER"/>
    <property type="match status" value="1"/>
</dbReference>
<evidence type="ECO:0000259" key="6">
    <source>
        <dbReference type="PROSITE" id="PS50093"/>
    </source>
</evidence>
<organism evidence="7 8">
    <name type="scientific">Aquimarina algiphila</name>
    <dbReference type="NCBI Taxonomy" id="2047982"/>
    <lineage>
        <taxon>Bacteria</taxon>
        <taxon>Pseudomonadati</taxon>
        <taxon>Bacteroidota</taxon>
        <taxon>Flavobacteriia</taxon>
        <taxon>Flavobacteriales</taxon>
        <taxon>Flavobacteriaceae</taxon>
        <taxon>Aquimarina</taxon>
    </lineage>
</organism>
<evidence type="ECO:0000256" key="5">
    <source>
        <dbReference type="SAM" id="MobiDB-lite"/>
    </source>
</evidence>
<sequence length="1890" mass="199722">MKTLLLKIIKFKDCYKGSHTIYNVRILSSIEIKSKIVVYLFFLIGLSINAQDFITTWETTAANETITLPNSGVASGYNFTIDWGDGVIENNVTTPGKQHTYVTPGTYTVRINGLFEEFDFTGTPTSTNANNLLSVDQWGSLSVSKLSFSGASRFQINDTNAPDLSKITSFDDLFNGASTVNANLSNWDVSGITSMNETFRDATSFNGDITTWNTGEVTSMIDMFSGALIFNQNIGGWNIAKVTNTSTMFFNAIAFNQDIGGWVTNEVINMTGMFNGATAFNQEIGGWITSKVTDMNFMFNSATAFNGDISGWDTSKVLNMNFMFASADAFNQDIGNWVTSEVTTMSSMFAGADSFNQDIGGWITSKVRTMSFMFANARAFNQDISGWDTSSVLSMSFMFNSATVFNQNIGDWNISNVASLFNTLSNSGLSTLNYDATLIGWASQTVQSGLTLGADRLTYCLSDAAHNVLTNAPNSWTINDAGLNCSSLFITTWSTTALNETITLPNDNNGGLLQYDFSIDWGDGTPIETNVTTPNKTHTYTTPGVHTVRIDGLFGSFDFEAVPVNTTNILSVEQWGDLAVSKLNFRDAVNFQINDINAPDLSNVTSFNNLFRQASTVNADLSNWNVSTITEMQNAFNGAIAFNGNISTWNTCLVENMTAMFNNATVFNQDISNWDTSSVIKMDYMFSDAIAFNQNIETSGVNWNTSNVDDMKFMFNNATAFNQNISSWDTSTVTDMSSMFNNAITFNQDIGGWNTSAVMNISNMFNSATAFNQNLGNWDISKIAFMTDALSNSALSIQNYDATLIGWASQTTLSRVPLGADGLIYCLGGDARKKLINDNLWAITGDMLGCSSILVYSITKTTDAVEGTSNATFTVSIDGGITNTTGAAITGILTLTGTATNGTDYTNVTTFSIPDGDTNVVVTIPVIDDTEVELQETIIATISAPSTGSINTTNNSDTATITDDDSTALAISIGSAVNAVEGTSNAAFTISLDGGVTNKTGSAITGTLTLTGTATNGTDYTDVTTFSIADGDTNTVVTIPVTNDTEVEPLETIIATISVPSIGSINITNNADTATITDDDGAALSYSITKTTDAIEGTSDAMFTVSIDGGIVNTTGAAITGVLTLTGTATNGIDYTNVTTFSISEGDDNVLVTIPVTNDTEVEPQETIIATISTPSIGSINTTNNADTATITDDDGAALTYSIIKTTDAIEGTSDATFTVSIDGGITNTTGAVITGTLTLTGTATNGTDYTNVATFSIREGDTNVIVTIPVTNDTDIESLETIIATISAPNIGNINTTNNTDIATITDDDVTALTYSITKTADAVEGSTDATFTVSIDGGINNTSGSAITGTMALTGTATNGIDYTNVTTFSIAAGNNSVIITIPVIDDSNVELPETIIATISTPSIGNINPSNTSDTATITDDDSAALTISIGAPTNAVEGTSDATFTVSLDGGVTNTTGAPITGTLLLTGTATNGIDYTNIASFSIADGDTNVIVTIPVTNDTEAEPQETIIATISSPSIGNINTVNNSSSATITDDDNAALTISIGSPVNAIEGTSNAAFTVSLDNGVTNATGTAITGTIVLTGTATNGIDYTDVITFSIVNGDTDTIITIPVVNDVEIEPQETIIATISLPSIGNINTINNSATAIITDDDVPPNPNLALSKTGVYEDTNNDGVLNTGDQIVYTFVIENNGSEIITNIMITDPLPGIVLSGESIDLAPGEIDDSTFTAIYDLTENDILTSSVTNQAFVTGIDPMNVEIIDFSDDPNDDTNSDDDDDGDGEDPTITELQNEDELTIYEVITPNGDGLNDELRISGLVKYPNNNIIIYNRWGAKVFEAEGYEQKGTPLFKGIAKGKKKVLPTGAYFFTLQYQNSIGTATFKSGYLHIN</sequence>
<dbReference type="SUPFAM" id="SSF49299">
    <property type="entry name" value="PKD domain"/>
    <property type="match status" value="2"/>
</dbReference>
<dbReference type="InterPro" id="IPR011889">
    <property type="entry name" value="Liste_lipo_26"/>
</dbReference>
<dbReference type="InterPro" id="IPR013783">
    <property type="entry name" value="Ig-like_fold"/>
</dbReference>
<dbReference type="PANTHER" id="PTHR11878:SF65">
    <property type="entry name" value="NA_CA-EXCHANGE PROTEIN, ISOFORM G"/>
    <property type="match status" value="1"/>
</dbReference>
<feature type="compositionally biased region" description="Acidic residues" evidence="5">
    <location>
        <begin position="1764"/>
        <end position="1789"/>
    </location>
</feature>
<dbReference type="InterPro" id="IPR003644">
    <property type="entry name" value="Calx_beta"/>
</dbReference>
<dbReference type="SUPFAM" id="SSF141072">
    <property type="entry name" value="CalX-like"/>
    <property type="match status" value="7"/>
</dbReference>
<keyword evidence="4" id="KW-0813">Transport</keyword>
<evidence type="ECO:0000256" key="4">
    <source>
        <dbReference type="ARBA" id="ARBA00023065"/>
    </source>
</evidence>
<dbReference type="Gene3D" id="2.60.40.10">
    <property type="entry name" value="Immunoglobulins"/>
    <property type="match status" value="2"/>
</dbReference>
<keyword evidence="4" id="KW-0406">Ion transport</keyword>
<proteinExistence type="predicted"/>
<dbReference type="InterPro" id="IPR051171">
    <property type="entry name" value="CaCA"/>
</dbReference>